<gene>
    <name evidence="1" type="ORF">D3H55_04190</name>
</gene>
<keyword evidence="2" id="KW-1185">Reference proteome</keyword>
<dbReference type="PANTHER" id="PTHR34817:SF2">
    <property type="entry name" value="NUCLEOTIDYLTRANSFERASE"/>
    <property type="match status" value="1"/>
</dbReference>
<name>A0A3A1R3W1_9BACI</name>
<dbReference type="Pfam" id="PF10127">
    <property type="entry name" value="RlaP"/>
    <property type="match status" value="1"/>
</dbReference>
<evidence type="ECO:0000313" key="2">
    <source>
        <dbReference type="Proteomes" id="UP000265801"/>
    </source>
</evidence>
<dbReference type="InterPro" id="IPR043519">
    <property type="entry name" value="NT_sf"/>
</dbReference>
<evidence type="ECO:0000313" key="1">
    <source>
        <dbReference type="EMBL" id="RIW37249.1"/>
    </source>
</evidence>
<comment type="caution">
    <text evidence="1">The sequence shown here is derived from an EMBL/GenBank/DDBJ whole genome shotgun (WGS) entry which is preliminary data.</text>
</comment>
<dbReference type="InterPro" id="IPR018775">
    <property type="entry name" value="RlaP"/>
</dbReference>
<dbReference type="Proteomes" id="UP000265801">
    <property type="component" value="Unassembled WGS sequence"/>
</dbReference>
<dbReference type="OrthoDB" id="9796845at2"/>
<dbReference type="EMBL" id="QXIR01000004">
    <property type="protein sequence ID" value="RIW37249.1"/>
    <property type="molecule type" value="Genomic_DNA"/>
</dbReference>
<dbReference type="RefSeq" id="WP_119545667.1">
    <property type="nucleotide sequence ID" value="NZ_QXIR01000004.1"/>
</dbReference>
<proteinExistence type="predicted"/>
<dbReference type="SUPFAM" id="SSF81301">
    <property type="entry name" value="Nucleotidyltransferase"/>
    <property type="match status" value="1"/>
</dbReference>
<organism evidence="1 2">
    <name type="scientific">Bacillus salacetis</name>
    <dbReference type="NCBI Taxonomy" id="2315464"/>
    <lineage>
        <taxon>Bacteria</taxon>
        <taxon>Bacillati</taxon>
        <taxon>Bacillota</taxon>
        <taxon>Bacilli</taxon>
        <taxon>Bacillales</taxon>
        <taxon>Bacillaceae</taxon>
        <taxon>Bacillus</taxon>
    </lineage>
</organism>
<sequence>MEKRILKELVEVEQAHNVEILYAVQAGSRAWGFPSPESDYDIRFIYRQPLDWYLSLEKKKDVIEKKAGGELELSGWDIKKALYLLKKSNPALLEWLHTEDRIMADQEFCQQIMRLKEQTFSPASCYYHYLKMSKSNWMKWKKKEGKSIKLTLHLLRGLLSCVWIQDNRSFPPITFRTLAEHTIEDPLVFEEAVKLTDLKKEGCVELSGRLLSLQVFINSEMDRLLKEPPLFQETPKVPFTSMNEVFRTIIKREKD</sequence>
<dbReference type="AlphaFoldDB" id="A0A3A1R3W1"/>
<reference evidence="1 2" key="1">
    <citation type="submission" date="2018-09" db="EMBL/GenBank/DDBJ databases">
        <title>Bacillus saliacetes sp. nov., isolated from Thai shrimp paste (Ka-pi).</title>
        <authorList>
            <person name="Daroonpunt R."/>
            <person name="Tanasupawat S."/>
            <person name="Yiamsombut S."/>
        </authorList>
    </citation>
    <scope>NUCLEOTIDE SEQUENCE [LARGE SCALE GENOMIC DNA]</scope>
    <source>
        <strain evidence="1 2">SKP7-4</strain>
    </source>
</reference>
<keyword evidence="1" id="KW-0808">Transferase</keyword>
<dbReference type="GO" id="GO:0016740">
    <property type="term" value="F:transferase activity"/>
    <property type="evidence" value="ECO:0007669"/>
    <property type="project" value="UniProtKB-KW"/>
</dbReference>
<dbReference type="PANTHER" id="PTHR34817">
    <property type="entry name" value="NUCLEOTIDYLTRANSFERASE"/>
    <property type="match status" value="1"/>
</dbReference>
<accession>A0A3A1R3W1</accession>
<protein>
    <submittedName>
        <fullName evidence="1">Nucleotidyltransferase domain-containing protein</fullName>
    </submittedName>
</protein>